<feature type="coiled-coil region" evidence="1">
    <location>
        <begin position="563"/>
        <end position="597"/>
    </location>
</feature>
<evidence type="ECO:0000313" key="5">
    <source>
        <dbReference type="Proteomes" id="UP000019666"/>
    </source>
</evidence>
<evidence type="ECO:0000259" key="3">
    <source>
        <dbReference type="Pfam" id="PF13598"/>
    </source>
</evidence>
<feature type="signal peptide" evidence="2">
    <location>
        <begin position="1"/>
        <end position="21"/>
    </location>
</feature>
<dbReference type="STRING" id="442562.Rumeso_04841"/>
<feature type="chain" id="PRO_5001495901" description="DUF4139 domain-containing protein" evidence="2">
    <location>
        <begin position="22"/>
        <end position="651"/>
    </location>
</feature>
<evidence type="ECO:0000313" key="4">
    <source>
        <dbReference type="EMBL" id="EYD72135.1"/>
    </source>
</evidence>
<dbReference type="HOGENOM" id="CLU_025153_0_0_5"/>
<dbReference type="PANTHER" id="PTHR31005">
    <property type="entry name" value="DUF4139 DOMAIN-CONTAINING PROTEIN"/>
    <property type="match status" value="1"/>
</dbReference>
<keyword evidence="1" id="KW-0175">Coiled coil</keyword>
<feature type="domain" description="DUF4139" evidence="3">
    <location>
        <begin position="209"/>
        <end position="485"/>
    </location>
</feature>
<dbReference type="InterPro" id="IPR011935">
    <property type="entry name" value="CHP02231"/>
</dbReference>
<proteinExistence type="predicted"/>
<keyword evidence="2" id="KW-0732">Signal</keyword>
<name>A0A017HCW3_9RHOB</name>
<accession>A0A017HCW3</accession>
<dbReference type="RefSeq" id="WP_037282902.1">
    <property type="nucleotide sequence ID" value="NZ_KK088612.1"/>
</dbReference>
<gene>
    <name evidence="4" type="ORF">Rumeso_04841</name>
</gene>
<reference evidence="4 5" key="1">
    <citation type="submission" date="2013-02" db="EMBL/GenBank/DDBJ databases">
        <authorList>
            <person name="Fiebig A."/>
            <person name="Goeker M."/>
            <person name="Klenk H.-P.P."/>
        </authorList>
    </citation>
    <scope>NUCLEOTIDE SEQUENCE [LARGE SCALE GENOMIC DNA]</scope>
    <source>
        <strain evidence="4 5">DSM 19309</strain>
    </source>
</reference>
<dbReference type="Proteomes" id="UP000019666">
    <property type="component" value="Unassembled WGS sequence"/>
</dbReference>
<dbReference type="AlphaFoldDB" id="A0A017HCW3"/>
<dbReference type="EMBL" id="AOSK01000133">
    <property type="protein sequence ID" value="EYD72135.1"/>
    <property type="molecule type" value="Genomic_DNA"/>
</dbReference>
<keyword evidence="5" id="KW-1185">Reference proteome</keyword>
<dbReference type="Pfam" id="PF13598">
    <property type="entry name" value="DUF4139"/>
    <property type="match status" value="1"/>
</dbReference>
<organism evidence="4 5">
    <name type="scientific">Rubellimicrobium mesophilum DSM 19309</name>
    <dbReference type="NCBI Taxonomy" id="442562"/>
    <lineage>
        <taxon>Bacteria</taxon>
        <taxon>Pseudomonadati</taxon>
        <taxon>Pseudomonadota</taxon>
        <taxon>Alphaproteobacteria</taxon>
        <taxon>Rhodobacterales</taxon>
        <taxon>Roseobacteraceae</taxon>
        <taxon>Rubellimicrobium</taxon>
    </lineage>
</organism>
<sequence length="651" mass="69181">MSAFRSAISIVALIAAVPALAQDAPVRQVTLFEAGLAELTRETGAARAVTLRVPLRDVNDVLKSLLVRGTGVTGASMALDGETPVEDAFASLPFPPAAATDLSLLLRSVPGIRVRIADRGYPDGREGVVMGVADDCATETGCRTMLTLVGDDGTVRRIELTPDVEITILDAEIAQALARGLSALREAASGTMREVAVTLDGQEIADGAVTYVVAAPAWKTSYRALTEADGAVDLQAWAVIENATGEDWDDVSLTLSSGSPRTLTADLHGRDWRYRPEVQPEPGMPMPVTVMEPEAPRSILEEAVGGFAGDMAAAAPPPAPIEASAATEEGVLDSRFQFAAPVDLAAGEMLSLPFLADSLEASHLSLWQGQLYTRTGNPDMVLEIVNDLGVRLPAGIMTVSDEDGGYVGDADFPLVGPGERKAVPYGTDRKLRVEETVSETTRQVSVKAAEGVLRITQEQVRDVGYLVTSPSGEAREVAVDHPQTQGWETEVVSGPQGEVRQEDDGSRWMRFEMPVAADGARLVLRDRYPFEQVVQIGMLDEVTVLGWVGQASDAASKAYLEEAARLMREASRAGDALAQAEAEEQRLTSEQERARRNLGSVENPSEAYDRFLAQLLQLEDRIGTAGEATAAARTASEQAQAALEAHLGGAG</sequence>
<comment type="caution">
    <text evidence="4">The sequence shown here is derived from an EMBL/GenBank/DDBJ whole genome shotgun (WGS) entry which is preliminary data.</text>
</comment>
<evidence type="ECO:0000256" key="2">
    <source>
        <dbReference type="SAM" id="SignalP"/>
    </source>
</evidence>
<dbReference type="PANTHER" id="PTHR31005:SF8">
    <property type="entry name" value="DUF4139 DOMAIN-CONTAINING PROTEIN"/>
    <property type="match status" value="1"/>
</dbReference>
<evidence type="ECO:0000256" key="1">
    <source>
        <dbReference type="SAM" id="Coils"/>
    </source>
</evidence>
<dbReference type="OrthoDB" id="580912at2"/>
<protein>
    <recommendedName>
        <fullName evidence="3">DUF4139 domain-containing protein</fullName>
    </recommendedName>
</protein>
<dbReference type="InterPro" id="IPR037291">
    <property type="entry name" value="DUF4139"/>
</dbReference>